<feature type="domain" description="Flagellar hook-associated protein 2 C-terminal" evidence="7">
    <location>
        <begin position="246"/>
        <end position="466"/>
    </location>
</feature>
<dbReference type="EMBL" id="FOQL01000001">
    <property type="protein sequence ID" value="SFH80040.1"/>
    <property type="molecule type" value="Genomic_DNA"/>
</dbReference>
<organism evidence="8 9">
    <name type="scientific">Pseudomonas guineae</name>
    <dbReference type="NCBI Taxonomy" id="425504"/>
    <lineage>
        <taxon>Bacteria</taxon>
        <taxon>Pseudomonadati</taxon>
        <taxon>Pseudomonadota</taxon>
        <taxon>Gammaproteobacteria</taxon>
        <taxon>Pseudomonadales</taxon>
        <taxon>Pseudomonadaceae</taxon>
        <taxon>Pseudomonas</taxon>
    </lineage>
</organism>
<dbReference type="GO" id="GO:0009421">
    <property type="term" value="C:bacterial-type flagellum filament cap"/>
    <property type="evidence" value="ECO:0007669"/>
    <property type="project" value="InterPro"/>
</dbReference>
<dbReference type="InterPro" id="IPR040026">
    <property type="entry name" value="FliD"/>
</dbReference>
<keyword evidence="8" id="KW-0966">Cell projection</keyword>
<name>A0A1I3CZS2_9PSED</name>
<evidence type="ECO:0000256" key="2">
    <source>
        <dbReference type="ARBA" id="ARBA00011255"/>
    </source>
</evidence>
<accession>A0A1I3CZS2</accession>
<gene>
    <name evidence="8" type="ORF">SAMN05216206_0307</name>
</gene>
<evidence type="ECO:0000313" key="8">
    <source>
        <dbReference type="EMBL" id="SFH80040.1"/>
    </source>
</evidence>
<dbReference type="AlphaFoldDB" id="A0A1I3CZS2"/>
<sequence>MAGITGIGSGIDIDSIVKAMVNAEQAPKQSQLGKLESKTTTQLTSLGQLKGAISGFQTALAALNSPSQFLARTASSSDNKVLAATASQSAPAGSYKLEVTQLASSSKVALAAVPSVEGITLSSGTLSIKVGATNVLDVVVDASNNTLAGLRDAINKAAGGVSASIVTDDQGSRLVLSGSKSGDGNDITVSVVGGAAEAGQTALNTLAFSGNPVAPDATAYPDGTSDANYIADMQTFNASGKVITAAQSSKITVDGLSITRDTNTIDKVIDGVSLDLKTLGTSTLTIAQDQAGVKANVQKFADAYNTMIGFINSATKVTVVNDTSAPVTGALLGDSSVRSLVNMVRSELTTVQGDGAFRVLADLGVTTQKDGTLKVDSTILGKAISADFDGIAGYFTGDTGLAARLSSKLAGYTDSGGILEQRTDSLQATLSKVDKQKTELATRMTSLTDRLYKQYNAMDALVGQLKTTSDSLTSLFENMPGVVSNNK</sequence>
<proteinExistence type="inferred from homology"/>
<comment type="function">
    <text evidence="5">Required for morphogenesis and for the elongation of the flagellar filament by facilitating polymerization of the flagellin monomers at the tip of growing filament. Forms a capping structure, which prevents flagellin subunits (transported through the central channel of the flagellum) from leaking out without polymerization at the distal end.</text>
</comment>
<dbReference type="Pfam" id="PF02465">
    <property type="entry name" value="FliD_N"/>
    <property type="match status" value="1"/>
</dbReference>
<dbReference type="PANTHER" id="PTHR30288">
    <property type="entry name" value="FLAGELLAR CAP/ASSEMBLY PROTEIN FLID"/>
    <property type="match status" value="1"/>
</dbReference>
<dbReference type="Pfam" id="PF07195">
    <property type="entry name" value="FliD_C"/>
    <property type="match status" value="1"/>
</dbReference>
<reference evidence="9" key="1">
    <citation type="submission" date="2016-10" db="EMBL/GenBank/DDBJ databases">
        <authorList>
            <person name="Varghese N."/>
            <person name="Submissions S."/>
        </authorList>
    </citation>
    <scope>NUCLEOTIDE SEQUENCE [LARGE SCALE GENOMIC DNA]</scope>
    <source>
        <strain evidence="9">LMG 24016</strain>
    </source>
</reference>
<dbReference type="Proteomes" id="UP000243606">
    <property type="component" value="Unassembled WGS sequence"/>
</dbReference>
<dbReference type="GO" id="GO:0009424">
    <property type="term" value="C:bacterial-type flagellum hook"/>
    <property type="evidence" value="ECO:0007669"/>
    <property type="project" value="UniProtKB-UniRule"/>
</dbReference>
<evidence type="ECO:0000259" key="7">
    <source>
        <dbReference type="Pfam" id="PF07195"/>
    </source>
</evidence>
<keyword evidence="5" id="KW-0964">Secreted</keyword>
<protein>
    <recommendedName>
        <fullName evidence="5">Flagellar hook-associated protein 2</fullName>
        <shortName evidence="5">HAP2</shortName>
    </recommendedName>
    <alternativeName>
        <fullName evidence="5">Flagellar cap protein</fullName>
    </alternativeName>
</protein>
<evidence type="ECO:0000256" key="3">
    <source>
        <dbReference type="ARBA" id="ARBA00023054"/>
    </source>
</evidence>
<evidence type="ECO:0000256" key="4">
    <source>
        <dbReference type="ARBA" id="ARBA00023143"/>
    </source>
</evidence>
<comment type="subunit">
    <text evidence="2 5">Homopentamer.</text>
</comment>
<dbReference type="InterPro" id="IPR010809">
    <property type="entry name" value="FliD_C"/>
</dbReference>
<evidence type="ECO:0000313" key="9">
    <source>
        <dbReference type="Proteomes" id="UP000243606"/>
    </source>
</evidence>
<dbReference type="InterPro" id="IPR003481">
    <property type="entry name" value="FliD_N"/>
</dbReference>
<comment type="similarity">
    <text evidence="1 5">Belongs to the FliD family.</text>
</comment>
<keyword evidence="4 5" id="KW-0975">Bacterial flagellum</keyword>
<keyword evidence="8" id="KW-0282">Flagellum</keyword>
<dbReference type="GO" id="GO:0071973">
    <property type="term" value="P:bacterial-type flagellum-dependent cell motility"/>
    <property type="evidence" value="ECO:0007669"/>
    <property type="project" value="TreeGrafter"/>
</dbReference>
<dbReference type="RefSeq" id="WP_090238598.1">
    <property type="nucleotide sequence ID" value="NZ_FOQL01000001.1"/>
</dbReference>
<feature type="domain" description="Flagellar hook-associated protein 2 N-terminal" evidence="6">
    <location>
        <begin position="9"/>
        <end position="105"/>
    </location>
</feature>
<keyword evidence="3" id="KW-0175">Coiled coil</keyword>
<dbReference type="GO" id="GO:0005576">
    <property type="term" value="C:extracellular region"/>
    <property type="evidence" value="ECO:0007669"/>
    <property type="project" value="UniProtKB-SubCell"/>
</dbReference>
<evidence type="ECO:0000256" key="5">
    <source>
        <dbReference type="RuleBase" id="RU362066"/>
    </source>
</evidence>
<evidence type="ECO:0000259" key="6">
    <source>
        <dbReference type="Pfam" id="PF02465"/>
    </source>
</evidence>
<keyword evidence="9" id="KW-1185">Reference proteome</keyword>
<dbReference type="PANTHER" id="PTHR30288:SF0">
    <property type="entry name" value="FLAGELLAR HOOK-ASSOCIATED PROTEIN 2"/>
    <property type="match status" value="1"/>
</dbReference>
<evidence type="ECO:0000256" key="1">
    <source>
        <dbReference type="ARBA" id="ARBA00009764"/>
    </source>
</evidence>
<dbReference type="OrthoDB" id="9810816at2"/>
<dbReference type="STRING" id="425504.SAMN05216206_0307"/>
<comment type="subcellular location">
    <subcellularLocation>
        <location evidence="5">Secreted</location>
    </subcellularLocation>
    <subcellularLocation>
        <location evidence="5">Bacterial flagellum</location>
    </subcellularLocation>
</comment>
<dbReference type="GO" id="GO:0007155">
    <property type="term" value="P:cell adhesion"/>
    <property type="evidence" value="ECO:0007669"/>
    <property type="project" value="InterPro"/>
</dbReference>
<keyword evidence="8" id="KW-0969">Cilium</keyword>